<organism evidence="5 6">
    <name type="scientific">Stackebrandtia nassauensis (strain DSM 44728 / CIP 108903 / NRRL B-16338 / NBRC 102104 / LLR-40K-21)</name>
    <dbReference type="NCBI Taxonomy" id="446470"/>
    <lineage>
        <taxon>Bacteria</taxon>
        <taxon>Bacillati</taxon>
        <taxon>Actinomycetota</taxon>
        <taxon>Actinomycetes</taxon>
        <taxon>Glycomycetales</taxon>
        <taxon>Glycomycetaceae</taxon>
        <taxon>Stackebrandtia</taxon>
    </lineage>
</organism>
<dbReference type="PROSITE" id="PS01124">
    <property type="entry name" value="HTH_ARAC_FAMILY_2"/>
    <property type="match status" value="1"/>
</dbReference>
<protein>
    <submittedName>
        <fullName evidence="5">Transcriptional regulator, AraC family</fullName>
    </submittedName>
</protein>
<dbReference type="Proteomes" id="UP000000844">
    <property type="component" value="Chromosome"/>
</dbReference>
<accession>D3Q7A1</accession>
<dbReference type="GO" id="GO:0003700">
    <property type="term" value="F:DNA-binding transcription factor activity"/>
    <property type="evidence" value="ECO:0007669"/>
    <property type="project" value="InterPro"/>
</dbReference>
<dbReference type="PANTHER" id="PTHR46796:SF15">
    <property type="entry name" value="BLL1074 PROTEIN"/>
    <property type="match status" value="1"/>
</dbReference>
<dbReference type="KEGG" id="sna:Snas_2695"/>
<dbReference type="HOGENOM" id="CLU_066193_0_0_11"/>
<dbReference type="eggNOG" id="COG2207">
    <property type="taxonomic scope" value="Bacteria"/>
</dbReference>
<dbReference type="EMBL" id="CP001778">
    <property type="protein sequence ID" value="ADD42372.1"/>
    <property type="molecule type" value="Genomic_DNA"/>
</dbReference>
<name>D3Q7A1_STANL</name>
<keyword evidence="1" id="KW-0805">Transcription regulation</keyword>
<proteinExistence type="predicted"/>
<dbReference type="GO" id="GO:0043565">
    <property type="term" value="F:sequence-specific DNA binding"/>
    <property type="evidence" value="ECO:0007669"/>
    <property type="project" value="InterPro"/>
</dbReference>
<gene>
    <name evidence="5" type="ordered locus">Snas_2695</name>
</gene>
<evidence type="ECO:0000256" key="1">
    <source>
        <dbReference type="ARBA" id="ARBA00023015"/>
    </source>
</evidence>
<keyword evidence="2" id="KW-0238">DNA-binding</keyword>
<dbReference type="AlphaFoldDB" id="D3Q7A1"/>
<feature type="domain" description="HTH araC/xylS-type" evidence="4">
    <location>
        <begin position="139"/>
        <end position="239"/>
    </location>
</feature>
<keyword evidence="6" id="KW-1185">Reference proteome</keyword>
<evidence type="ECO:0000313" key="6">
    <source>
        <dbReference type="Proteomes" id="UP000000844"/>
    </source>
</evidence>
<dbReference type="Pfam" id="PF12833">
    <property type="entry name" value="HTH_18"/>
    <property type="match status" value="1"/>
</dbReference>
<dbReference type="STRING" id="446470.Snas_2695"/>
<dbReference type="PANTHER" id="PTHR46796">
    <property type="entry name" value="HTH-TYPE TRANSCRIPTIONAL ACTIVATOR RHAS-RELATED"/>
    <property type="match status" value="1"/>
</dbReference>
<dbReference type="Gene3D" id="1.10.10.60">
    <property type="entry name" value="Homeodomain-like"/>
    <property type="match status" value="1"/>
</dbReference>
<evidence type="ECO:0000313" key="5">
    <source>
        <dbReference type="EMBL" id="ADD42372.1"/>
    </source>
</evidence>
<evidence type="ECO:0000259" key="4">
    <source>
        <dbReference type="PROSITE" id="PS01124"/>
    </source>
</evidence>
<dbReference type="InterPro" id="IPR018060">
    <property type="entry name" value="HTH_AraC"/>
</dbReference>
<reference evidence="5 6" key="1">
    <citation type="journal article" date="2009" name="Stand. Genomic Sci.">
        <title>Complete genome sequence of Stackebrandtia nassauensis type strain (LLR-40K-21).</title>
        <authorList>
            <person name="Munk C."/>
            <person name="Lapidus A."/>
            <person name="Copeland A."/>
            <person name="Jando M."/>
            <person name="Mayilraj S."/>
            <person name="Glavina Del Rio T."/>
            <person name="Nolan M."/>
            <person name="Chen F."/>
            <person name="Lucas S."/>
            <person name="Tice H."/>
            <person name="Cheng J.F."/>
            <person name="Han C."/>
            <person name="Detter J.C."/>
            <person name="Bruce D."/>
            <person name="Goodwin L."/>
            <person name="Chain P."/>
            <person name="Pitluck S."/>
            <person name="Goker M."/>
            <person name="Ovchinikova G."/>
            <person name="Pati A."/>
            <person name="Ivanova N."/>
            <person name="Mavromatis K."/>
            <person name="Chen A."/>
            <person name="Palaniappan K."/>
            <person name="Land M."/>
            <person name="Hauser L."/>
            <person name="Chang Y.J."/>
            <person name="Jeffries C.D."/>
            <person name="Bristow J."/>
            <person name="Eisen J.A."/>
            <person name="Markowitz V."/>
            <person name="Hugenholtz P."/>
            <person name="Kyrpides N.C."/>
            <person name="Klenk H.P."/>
        </authorList>
    </citation>
    <scope>NUCLEOTIDE SEQUENCE [LARGE SCALE GENOMIC DNA]</scope>
    <source>
        <strain evidence="6">DSM 44728 / CIP 108903 / NRRL B-16338 / NBRC 102104 / LLR-40K-21</strain>
    </source>
</reference>
<dbReference type="SMART" id="SM00342">
    <property type="entry name" value="HTH_ARAC"/>
    <property type="match status" value="1"/>
</dbReference>
<evidence type="ECO:0000256" key="2">
    <source>
        <dbReference type="ARBA" id="ARBA00023125"/>
    </source>
</evidence>
<keyword evidence="3" id="KW-0804">Transcription</keyword>
<dbReference type="InterPro" id="IPR050204">
    <property type="entry name" value="AraC_XylS_family_regulators"/>
</dbReference>
<evidence type="ECO:0000256" key="3">
    <source>
        <dbReference type="ARBA" id="ARBA00023163"/>
    </source>
</evidence>
<sequence length="253" mass="27166">MAGFGVPGSLAEGLRIIPHPAMMVAVEFSATASVAVDGGGRRQRGSLVAGPGFGYGGAVRVWGENVECVQIRLSPVIAGAVLGMPPSELDGTMTTLANLWGAEASRIAERLSEAPTWEQRFALADALVVRRRSTAASVDPEVTWAWNRIVRSRGRVRVERLASELGWSRKRLWSRFGSQIGLTPKRAARLVRFDHAAHRLVAGHDPATVAAEVGFADQSHLHRDIVAFTAATPSAMTGEPFLTIDDKAWPVRG</sequence>